<protein>
    <submittedName>
        <fullName evidence="1">Uncharacterized protein</fullName>
    </submittedName>
</protein>
<dbReference type="EMBL" id="KI536978">
    <property type="protein sequence ID" value="ESR37382.1"/>
    <property type="molecule type" value="Genomic_DNA"/>
</dbReference>
<name>V4SA98_CITCL</name>
<reference evidence="1 2" key="1">
    <citation type="submission" date="2013-10" db="EMBL/GenBank/DDBJ databases">
        <authorList>
            <consortium name="International Citrus Genome Consortium"/>
            <person name="Jenkins J."/>
            <person name="Schmutz J."/>
            <person name="Prochnik S."/>
            <person name="Rokhsar D."/>
            <person name="Gmitter F."/>
            <person name="Ollitrault P."/>
            <person name="Machado M."/>
            <person name="Talon M."/>
            <person name="Wincker P."/>
            <person name="Jaillon O."/>
            <person name="Morgante M."/>
        </authorList>
    </citation>
    <scope>NUCLEOTIDE SEQUENCE</scope>
    <source>
        <strain evidence="2">cv. Clemenules</strain>
    </source>
</reference>
<organism evidence="1 2">
    <name type="scientific">Citrus clementina</name>
    <name type="common">Clementine</name>
    <name type="synonym">Citrus deliciosa x Citrus sinensis</name>
    <dbReference type="NCBI Taxonomy" id="85681"/>
    <lineage>
        <taxon>Eukaryota</taxon>
        <taxon>Viridiplantae</taxon>
        <taxon>Streptophyta</taxon>
        <taxon>Embryophyta</taxon>
        <taxon>Tracheophyta</taxon>
        <taxon>Spermatophyta</taxon>
        <taxon>Magnoliopsida</taxon>
        <taxon>eudicotyledons</taxon>
        <taxon>Gunneridae</taxon>
        <taxon>Pentapetalae</taxon>
        <taxon>rosids</taxon>
        <taxon>malvids</taxon>
        <taxon>Sapindales</taxon>
        <taxon>Rutaceae</taxon>
        <taxon>Aurantioideae</taxon>
        <taxon>Citrus</taxon>
    </lineage>
</organism>
<dbReference type="Gramene" id="ESR37382">
    <property type="protein sequence ID" value="ESR37382"/>
    <property type="gene ID" value="CICLE_v10029635mg"/>
</dbReference>
<evidence type="ECO:0000313" key="2">
    <source>
        <dbReference type="Proteomes" id="UP000030687"/>
    </source>
</evidence>
<sequence length="105" mass="12156">MTKCIDIPVGTLPRTEQYRVKKKEEFGNSNFGMKKKEERRMKKMLQKLILTNGGWHAAAAIFDRGMLHENDSFWSFIRGVFNLAKSFQTKGKKFPNGAFSILVKR</sequence>
<keyword evidence="2" id="KW-1185">Reference proteome</keyword>
<proteinExistence type="predicted"/>
<gene>
    <name evidence="1" type="ORF">CICLE_v10029635mg</name>
</gene>
<evidence type="ECO:0000313" key="1">
    <source>
        <dbReference type="EMBL" id="ESR37382.1"/>
    </source>
</evidence>
<dbReference type="KEGG" id="cic:CICLE_v10029635mg"/>
<dbReference type="Proteomes" id="UP000030687">
    <property type="component" value="Unassembled WGS sequence"/>
</dbReference>
<dbReference type="AlphaFoldDB" id="V4SA98"/>
<dbReference type="InParanoid" id="V4SA98"/>
<accession>V4SA98</accession>